<dbReference type="Proteomes" id="UP000196074">
    <property type="component" value="Unassembled WGS sequence"/>
</dbReference>
<organism evidence="1 4">
    <name type="scientific">Enterococcus cecorum</name>
    <dbReference type="NCBI Taxonomy" id="44008"/>
    <lineage>
        <taxon>Bacteria</taxon>
        <taxon>Bacillati</taxon>
        <taxon>Bacillota</taxon>
        <taxon>Bacilli</taxon>
        <taxon>Lactobacillales</taxon>
        <taxon>Enterococcaceae</taxon>
        <taxon>Enterococcus</taxon>
    </lineage>
</organism>
<sequence>MKTIRLRDLKERINQLSIKYQLTEDTPIFLDTGWDSLQEIEAELIQVESIEPFEIEDIISGEKFSGFKQAVDTDQKAVIIKQEL</sequence>
<comment type="caution">
    <text evidence="1">The sequence shown here is derived from an EMBL/GenBank/DDBJ whole genome shotgun (WGS) entry which is preliminary data.</text>
</comment>
<evidence type="ECO:0000313" key="3">
    <source>
        <dbReference type="Proteomes" id="UP000196074"/>
    </source>
</evidence>
<accession>A0A0H2Q9C3</accession>
<gene>
    <name evidence="2" type="ORF">B5E88_09580</name>
    <name evidence="1" type="ORF">HF857_02190</name>
</gene>
<evidence type="ECO:0000313" key="1">
    <source>
        <dbReference type="EMBL" id="NME49079.1"/>
    </source>
</evidence>
<reference evidence="1 4" key="3">
    <citation type="submission" date="2020-04" db="EMBL/GenBank/DDBJ databases">
        <authorList>
            <person name="Hitch T.C.A."/>
            <person name="Wylensek D."/>
            <person name="Clavel T."/>
        </authorList>
    </citation>
    <scope>NUCLEOTIDE SEQUENCE [LARGE SCALE GENOMIC DNA]</scope>
    <source>
        <strain evidence="1 4">WCA-380-WT-3C</strain>
    </source>
</reference>
<protein>
    <submittedName>
        <fullName evidence="1">Uncharacterized protein</fullName>
    </submittedName>
</protein>
<evidence type="ECO:0000313" key="4">
    <source>
        <dbReference type="Proteomes" id="UP000588071"/>
    </source>
</evidence>
<proteinExistence type="predicted"/>
<name>A0A0H2Q9C3_9ENTE</name>
<reference evidence="3" key="1">
    <citation type="submission" date="2017-04" db="EMBL/GenBank/DDBJ databases">
        <title>Function of individual gut microbiota members based on whole genome sequencing of pure cultures obtained from chicken caecum.</title>
        <authorList>
            <person name="Medvecky M."/>
            <person name="Cejkova D."/>
            <person name="Polansky O."/>
            <person name="Karasova D."/>
            <person name="Kubasova T."/>
            <person name="Cizek A."/>
            <person name="Rychlik I."/>
        </authorList>
    </citation>
    <scope>NUCLEOTIDE SEQUENCE [LARGE SCALE GENOMIC DNA]</scope>
    <source>
        <strain evidence="3">An144</strain>
    </source>
</reference>
<dbReference type="Proteomes" id="UP000588071">
    <property type="component" value="Unassembled WGS sequence"/>
</dbReference>
<dbReference type="EMBL" id="JABAFV010000002">
    <property type="protein sequence ID" value="NME49079.1"/>
    <property type="molecule type" value="Genomic_DNA"/>
</dbReference>
<dbReference type="EMBL" id="NFLC01000020">
    <property type="protein sequence ID" value="OUQ09602.1"/>
    <property type="molecule type" value="Genomic_DNA"/>
</dbReference>
<dbReference type="AlphaFoldDB" id="A0A0H2Q9C3"/>
<dbReference type="GeneID" id="60871461"/>
<dbReference type="RefSeq" id="WP_016251967.1">
    <property type="nucleotide sequence ID" value="NZ_AP035890.1"/>
</dbReference>
<reference evidence="2" key="2">
    <citation type="journal article" date="2018" name="BMC Genomics">
        <title>Whole genome sequencing and function prediction of 133 gut anaerobes isolated from chicken caecum in pure cultures.</title>
        <authorList>
            <person name="Medvecky M."/>
            <person name="Cejkova D."/>
            <person name="Polansky O."/>
            <person name="Karasova D."/>
            <person name="Kubasova T."/>
            <person name="Cizek A."/>
            <person name="Rychlik I."/>
        </authorList>
    </citation>
    <scope>NUCLEOTIDE SEQUENCE</scope>
    <source>
        <strain evidence="2">An144</strain>
    </source>
</reference>
<evidence type="ECO:0000313" key="2">
    <source>
        <dbReference type="EMBL" id="OUQ09602.1"/>
    </source>
</evidence>